<organism evidence="1 2">
    <name type="scientific">Giardia duodenalis assemblage B</name>
    <dbReference type="NCBI Taxonomy" id="1394984"/>
    <lineage>
        <taxon>Eukaryota</taxon>
        <taxon>Metamonada</taxon>
        <taxon>Diplomonadida</taxon>
        <taxon>Hexamitidae</taxon>
        <taxon>Giardiinae</taxon>
        <taxon>Giardia</taxon>
    </lineage>
</organism>
<protein>
    <submittedName>
        <fullName evidence="1">Uncharacterized protein</fullName>
    </submittedName>
</protein>
<evidence type="ECO:0000313" key="1">
    <source>
        <dbReference type="EMBL" id="KWX14077.1"/>
    </source>
</evidence>
<dbReference type="EMBL" id="JXTI01000044">
    <property type="protein sequence ID" value="KWX14077.1"/>
    <property type="molecule type" value="Genomic_DNA"/>
</dbReference>
<dbReference type="Proteomes" id="UP000070089">
    <property type="component" value="Unassembled WGS sequence"/>
</dbReference>
<gene>
    <name evidence="1" type="ORF">QR46_1895</name>
</gene>
<evidence type="ECO:0000313" key="2">
    <source>
        <dbReference type="Proteomes" id="UP000070089"/>
    </source>
</evidence>
<comment type="caution">
    <text evidence="1">The sequence shown here is derived from an EMBL/GenBank/DDBJ whole genome shotgun (WGS) entry which is preliminary data.</text>
</comment>
<reference evidence="1 2" key="1">
    <citation type="journal article" date="2015" name="Mol. Biochem. Parasitol.">
        <title>Identification of polymorphic genes for use in assemblage B genotyping assays through comparative genomics of multiple assemblage B Giardia duodenalis isolates.</title>
        <authorList>
            <person name="Wielinga C."/>
            <person name="Thompson R.C."/>
            <person name="Monis P."/>
            <person name="Ryan U."/>
        </authorList>
    </citation>
    <scope>NUCLEOTIDE SEQUENCE [LARGE SCALE GENOMIC DNA]</scope>
    <source>
        <strain evidence="1 2">BAH15c1</strain>
    </source>
</reference>
<name>A0A132NVJ5_GIAIN</name>
<dbReference type="VEuPathDB" id="GiardiaDB:QR46_1895"/>
<accession>A0A132NVJ5</accession>
<sequence>MLTTSRDVGAYVSEPAIELLEIPAFSGEVPPSILSTFFSAVTKVKNRQLLEARKEIDTLISANPVLAKQSAYWCFRIDMELYSGCTSAAHGVLAEAFLQNPEPREMLVEKAHSMKITDPPRSGVFSSPIQHTVKPSFSRSPIYEKLQLLASHTTPQDLAEGLEKSELSLHESQTTLYTSIVGNPIPQPLCGIQRELPEKTLEPAQKLDEPSDGHTTYLDDDTLRLSALK</sequence>
<dbReference type="AlphaFoldDB" id="A0A132NVJ5"/>
<proteinExistence type="predicted"/>
<dbReference type="OrthoDB" id="10250633at2759"/>